<sequence length="536" mass="59041">MATTKNHPRFDWTNFHFNGGPYPLKLMQDIAPDKSIANPIDRYNDGAQEIQRLLQDSIDNNQRFRAYGSSWSLNNIAYQPDRMLYNSRLNLVIDVAAEHVHAASTHNHQNLIFLECGAVVKQIHNALRQRGKSLKTCGASNGQTIAGAISTGVHGSAIDVGSIQDGVVGLSLIIGPSANDRVYIERASVPALSDGFAASIQSRVIRNDDLFNAALVSLGGFGVIHGVVMEVEDIFLLKRYVRNINPHDALELAKTLNFKDSPFKIPGETAADGSGERPYHYKLYINPYRPNDDFVTEIMFKKPYVANYPNPIPEIQSSIYKDLPSFIAWLAAKFKRSIPLLVAGLKSEVFPPVDTDVLGTLGEMFWDTSPQGAAFGSAFAIDIADSEKALAVLTKVIRDFGPIPGILSMRFVSQSTATLGFTRFPHTCVLEVDGVLWTGNRNIISLEEYLIKCIEALKAAGIPFAQHWGKNAAWGFPGLVDYMYGNADDQWKNMRSALLTKQMADLFTNDFLNTVSLSDFRVGAPVELIATSEIPV</sequence>
<dbReference type="EMBL" id="JAERRB010000001">
    <property type="protein sequence ID" value="MBL0739959.1"/>
    <property type="molecule type" value="Genomic_DNA"/>
</dbReference>
<dbReference type="PANTHER" id="PTHR43762:SF1">
    <property type="entry name" value="D-ARABINONO-1,4-LACTONE OXIDASE"/>
    <property type="match status" value="1"/>
</dbReference>
<organism evidence="2 3">
    <name type="scientific">Chryseolinea lacunae</name>
    <dbReference type="NCBI Taxonomy" id="2801331"/>
    <lineage>
        <taxon>Bacteria</taxon>
        <taxon>Pseudomonadati</taxon>
        <taxon>Bacteroidota</taxon>
        <taxon>Cytophagia</taxon>
        <taxon>Cytophagales</taxon>
        <taxon>Fulvivirgaceae</taxon>
        <taxon>Chryseolinea</taxon>
    </lineage>
</organism>
<dbReference type="SUPFAM" id="SSF56176">
    <property type="entry name" value="FAD-binding/transporter-associated domain-like"/>
    <property type="match status" value="1"/>
</dbReference>
<protein>
    <submittedName>
        <fullName evidence="2">FAD-binding protein</fullName>
    </submittedName>
</protein>
<feature type="domain" description="FAD linked oxidase N-terminal" evidence="1">
    <location>
        <begin position="47"/>
        <end position="173"/>
    </location>
</feature>
<comment type="caution">
    <text evidence="2">The sequence shown here is derived from an EMBL/GenBank/DDBJ whole genome shotgun (WGS) entry which is preliminary data.</text>
</comment>
<dbReference type="Proteomes" id="UP000613030">
    <property type="component" value="Unassembled WGS sequence"/>
</dbReference>
<accession>A0ABS1KKH6</accession>
<dbReference type="InterPro" id="IPR016169">
    <property type="entry name" value="FAD-bd_PCMH_sub2"/>
</dbReference>
<dbReference type="InterPro" id="IPR036318">
    <property type="entry name" value="FAD-bd_PCMH-like_sf"/>
</dbReference>
<evidence type="ECO:0000259" key="1">
    <source>
        <dbReference type="Pfam" id="PF01565"/>
    </source>
</evidence>
<dbReference type="PANTHER" id="PTHR43762">
    <property type="entry name" value="L-GULONOLACTONE OXIDASE"/>
    <property type="match status" value="1"/>
</dbReference>
<gene>
    <name evidence="2" type="ORF">JI741_01955</name>
</gene>
<dbReference type="Pfam" id="PF01565">
    <property type="entry name" value="FAD_binding_4"/>
    <property type="match status" value="1"/>
</dbReference>
<dbReference type="InterPro" id="IPR010031">
    <property type="entry name" value="FAD_lactone_oxidase-like"/>
</dbReference>
<dbReference type="RefSeq" id="WP_202006919.1">
    <property type="nucleotide sequence ID" value="NZ_JAERRB010000001.1"/>
</dbReference>
<evidence type="ECO:0000313" key="2">
    <source>
        <dbReference type="EMBL" id="MBL0739959.1"/>
    </source>
</evidence>
<dbReference type="InterPro" id="IPR006094">
    <property type="entry name" value="Oxid_FAD_bind_N"/>
</dbReference>
<keyword evidence="3" id="KW-1185">Reference proteome</keyword>
<name>A0ABS1KKH6_9BACT</name>
<reference evidence="2 3" key="1">
    <citation type="submission" date="2021-01" db="EMBL/GenBank/DDBJ databases">
        <title>Chryseolinea sp. Jin1 Genome sequencing and assembly.</title>
        <authorList>
            <person name="Kim I."/>
        </authorList>
    </citation>
    <scope>NUCLEOTIDE SEQUENCE [LARGE SCALE GENOMIC DNA]</scope>
    <source>
        <strain evidence="2 3">Jin1</strain>
    </source>
</reference>
<dbReference type="Gene3D" id="3.30.465.10">
    <property type="match status" value="1"/>
</dbReference>
<proteinExistence type="predicted"/>
<evidence type="ECO:0000313" key="3">
    <source>
        <dbReference type="Proteomes" id="UP000613030"/>
    </source>
</evidence>